<feature type="compositionally biased region" description="Basic residues" evidence="1">
    <location>
        <begin position="17"/>
        <end position="27"/>
    </location>
</feature>
<feature type="region of interest" description="Disordered" evidence="1">
    <location>
        <begin position="17"/>
        <end position="144"/>
    </location>
</feature>
<dbReference type="EnsemblPlants" id="ORUFI09G01210.1">
    <property type="protein sequence ID" value="ORUFI09G01210.1"/>
    <property type="gene ID" value="ORUFI09G01210"/>
</dbReference>
<organism evidence="2 3">
    <name type="scientific">Oryza rufipogon</name>
    <name type="common">Brownbeard rice</name>
    <name type="synonym">Asian wild rice</name>
    <dbReference type="NCBI Taxonomy" id="4529"/>
    <lineage>
        <taxon>Eukaryota</taxon>
        <taxon>Viridiplantae</taxon>
        <taxon>Streptophyta</taxon>
        <taxon>Embryophyta</taxon>
        <taxon>Tracheophyta</taxon>
        <taxon>Spermatophyta</taxon>
        <taxon>Magnoliopsida</taxon>
        <taxon>Liliopsida</taxon>
        <taxon>Poales</taxon>
        <taxon>Poaceae</taxon>
        <taxon>BOP clade</taxon>
        <taxon>Oryzoideae</taxon>
        <taxon>Oryzeae</taxon>
        <taxon>Oryzinae</taxon>
        <taxon>Oryza</taxon>
    </lineage>
</organism>
<keyword evidence="3" id="KW-1185">Reference proteome</keyword>
<evidence type="ECO:0000256" key="1">
    <source>
        <dbReference type="SAM" id="MobiDB-lite"/>
    </source>
</evidence>
<reference evidence="3" key="1">
    <citation type="submission" date="2013-06" db="EMBL/GenBank/DDBJ databases">
        <authorList>
            <person name="Zhao Q."/>
        </authorList>
    </citation>
    <scope>NUCLEOTIDE SEQUENCE</scope>
    <source>
        <strain evidence="3">cv. W1943</strain>
    </source>
</reference>
<dbReference type="AlphaFoldDB" id="A0A0E0QN21"/>
<dbReference type="HOGENOM" id="CLU_1799635_0_0_1"/>
<accession>A0A0E0QN21</accession>
<evidence type="ECO:0000313" key="3">
    <source>
        <dbReference type="Proteomes" id="UP000008022"/>
    </source>
</evidence>
<feature type="compositionally biased region" description="Basic residues" evidence="1">
    <location>
        <begin position="123"/>
        <end position="133"/>
    </location>
</feature>
<sequence>MLPVRVPRVAPRVGRLGRRNPCRRRRPSPSLPLPCRCLSERPAKPAAPKDGGGGAHGGHLPSSWRGRTQRRWPTGAAPASRCMVADPASPPLDLAHPQLDPVAEAPARRRRGVGAGGHDRRWQARRRRKRRGRSGGSVRRGQPR</sequence>
<protein>
    <submittedName>
        <fullName evidence="2">Uncharacterized protein</fullName>
    </submittedName>
</protein>
<reference evidence="2" key="2">
    <citation type="submission" date="2015-06" db="UniProtKB">
        <authorList>
            <consortium name="EnsemblPlants"/>
        </authorList>
    </citation>
    <scope>IDENTIFICATION</scope>
</reference>
<dbReference type="Proteomes" id="UP000008022">
    <property type="component" value="Unassembled WGS sequence"/>
</dbReference>
<dbReference type="Gramene" id="ORUFI09G01210.1">
    <property type="protein sequence ID" value="ORUFI09G01210.1"/>
    <property type="gene ID" value="ORUFI09G01210"/>
</dbReference>
<name>A0A0E0QN21_ORYRU</name>
<evidence type="ECO:0000313" key="2">
    <source>
        <dbReference type="EnsemblPlants" id="ORUFI09G01210.1"/>
    </source>
</evidence>
<proteinExistence type="predicted"/>